<keyword evidence="1" id="KW-0732">Signal</keyword>
<dbReference type="Proteomes" id="UP000594260">
    <property type="component" value="Unplaced"/>
</dbReference>
<feature type="chain" id="PRO_5029693903" description="Glycine-rich protein" evidence="1">
    <location>
        <begin position="19"/>
        <end position="280"/>
    </location>
</feature>
<name>A0A7M7J8Q0_VARDE</name>
<proteinExistence type="predicted"/>
<sequence length="280" mass="28449">MSKTKAAVLLSLVAVSSAGNQNGEREWSSQGGAGFGGGHGGGVHVKQGLLLKPVTEQVGPAPLTTIKKFIAHIDTSVVPIRFEHIRIPNSFGISGGEHGVGGHSRNDKKEDIFFGCEFNYLKQLWLQCSGFGGGGGHGGWKFGGSGGGGGWSLSRNGGQKFKVIELPNGGGQGGGWVMGGGEGGGWPSGGGGWMGDGNSWINGGGGWMGSGSDSFRGGHGGGFGGFPMLLDVPVQVHHNQFKSLAPVEKVFKAIPVQVKVAESQETGGHGGGGGGHNGWH</sequence>
<dbReference type="InParanoid" id="A0A7M7J8Q0"/>
<dbReference type="RefSeq" id="XP_022647859.1">
    <property type="nucleotide sequence ID" value="XM_022792124.1"/>
</dbReference>
<reference evidence="2" key="1">
    <citation type="submission" date="2021-01" db="UniProtKB">
        <authorList>
            <consortium name="EnsemblMetazoa"/>
        </authorList>
    </citation>
    <scope>IDENTIFICATION</scope>
</reference>
<dbReference type="AlphaFoldDB" id="A0A7M7J8Q0"/>
<dbReference type="EnsemblMetazoa" id="XM_022792124">
    <property type="protein sequence ID" value="XP_022647859"/>
    <property type="gene ID" value="LOC111244746"/>
</dbReference>
<dbReference type="OrthoDB" id="6516042at2759"/>
<accession>A0A7M7J8Q0</accession>
<organism evidence="2 3">
    <name type="scientific">Varroa destructor</name>
    <name type="common">Honeybee mite</name>
    <dbReference type="NCBI Taxonomy" id="109461"/>
    <lineage>
        <taxon>Eukaryota</taxon>
        <taxon>Metazoa</taxon>
        <taxon>Ecdysozoa</taxon>
        <taxon>Arthropoda</taxon>
        <taxon>Chelicerata</taxon>
        <taxon>Arachnida</taxon>
        <taxon>Acari</taxon>
        <taxon>Parasitiformes</taxon>
        <taxon>Mesostigmata</taxon>
        <taxon>Gamasina</taxon>
        <taxon>Dermanyssoidea</taxon>
        <taxon>Varroidae</taxon>
        <taxon>Varroa</taxon>
    </lineage>
</organism>
<evidence type="ECO:0000256" key="1">
    <source>
        <dbReference type="SAM" id="SignalP"/>
    </source>
</evidence>
<evidence type="ECO:0000313" key="3">
    <source>
        <dbReference type="Proteomes" id="UP000594260"/>
    </source>
</evidence>
<dbReference type="GeneID" id="111244746"/>
<dbReference type="KEGG" id="vde:111244746"/>
<evidence type="ECO:0000313" key="2">
    <source>
        <dbReference type="EnsemblMetazoa" id="XP_022647859"/>
    </source>
</evidence>
<feature type="signal peptide" evidence="1">
    <location>
        <begin position="1"/>
        <end position="18"/>
    </location>
</feature>
<protein>
    <recommendedName>
        <fullName evidence="4">Glycine-rich protein</fullName>
    </recommendedName>
</protein>
<evidence type="ECO:0008006" key="4">
    <source>
        <dbReference type="Google" id="ProtNLM"/>
    </source>
</evidence>
<keyword evidence="3" id="KW-1185">Reference proteome</keyword>